<feature type="transmembrane region" description="Helical" evidence="9">
    <location>
        <begin position="464"/>
        <end position="482"/>
    </location>
</feature>
<comment type="subcellular location">
    <subcellularLocation>
        <location evidence="1">Cell membrane</location>
        <topology evidence="1">Multi-pass membrane protein</topology>
    </subcellularLocation>
</comment>
<proteinExistence type="inferred from homology"/>
<feature type="transmembrane region" description="Helical" evidence="9">
    <location>
        <begin position="317"/>
        <end position="340"/>
    </location>
</feature>
<evidence type="ECO:0000256" key="3">
    <source>
        <dbReference type="ARBA" id="ARBA00022475"/>
    </source>
</evidence>
<protein>
    <recommendedName>
        <fullName evidence="11">Amino acid permease/ SLC12A domain-containing protein</fullName>
    </recommendedName>
</protein>
<comment type="similarity">
    <text evidence="7">Belongs to the amino acid-polyamine-organocation (APC) superfamily. Polyamine:cation symporter (PHS) (TC 2.A.3.12) family.</text>
</comment>
<keyword evidence="2" id="KW-0813">Transport</keyword>
<evidence type="ECO:0000256" key="7">
    <source>
        <dbReference type="ARBA" id="ARBA00024041"/>
    </source>
</evidence>
<dbReference type="InterPro" id="IPR002293">
    <property type="entry name" value="AA/rel_permease1"/>
</dbReference>
<evidence type="ECO:0000256" key="2">
    <source>
        <dbReference type="ARBA" id="ARBA00022448"/>
    </source>
</evidence>
<evidence type="ECO:0000256" key="8">
    <source>
        <dbReference type="SAM" id="MobiDB-lite"/>
    </source>
</evidence>
<evidence type="ECO:0000256" key="6">
    <source>
        <dbReference type="ARBA" id="ARBA00023136"/>
    </source>
</evidence>
<gene>
    <name evidence="10" type="ORF">CHYS00102_LOCUS26427</name>
</gene>
<dbReference type="Gene3D" id="1.20.1740.10">
    <property type="entry name" value="Amino acid/polyamine transporter I"/>
    <property type="match status" value="1"/>
</dbReference>
<reference evidence="10" key="1">
    <citation type="submission" date="2021-01" db="EMBL/GenBank/DDBJ databases">
        <authorList>
            <person name="Corre E."/>
            <person name="Pelletier E."/>
            <person name="Niang G."/>
            <person name="Scheremetjew M."/>
            <person name="Finn R."/>
            <person name="Kale V."/>
            <person name="Holt S."/>
            <person name="Cochrane G."/>
            <person name="Meng A."/>
            <person name="Brown T."/>
            <person name="Cohen L."/>
        </authorList>
    </citation>
    <scope>NUCLEOTIDE SEQUENCE</scope>
    <source>
        <strain evidence="10">308</strain>
    </source>
</reference>
<evidence type="ECO:0008006" key="11">
    <source>
        <dbReference type="Google" id="ProtNLM"/>
    </source>
</evidence>
<organism evidence="10">
    <name type="scientific">Corethron hystrix</name>
    <dbReference type="NCBI Taxonomy" id="216773"/>
    <lineage>
        <taxon>Eukaryota</taxon>
        <taxon>Sar</taxon>
        <taxon>Stramenopiles</taxon>
        <taxon>Ochrophyta</taxon>
        <taxon>Bacillariophyta</taxon>
        <taxon>Coscinodiscophyceae</taxon>
        <taxon>Corethrophycidae</taxon>
        <taxon>Corethrales</taxon>
        <taxon>Corethraceae</taxon>
        <taxon>Corethron</taxon>
    </lineage>
</organism>
<sequence length="503" mass="54053">MSPVPAVEARPEFRRRNPPGDDAVPSPDSAVPSPDSSPDSSSSASSRRTLGVTSLALLTYYAVSGGPFGIEPAVAAGGPLAAIACFAIMPLFWSVPEALITAELSSAYPEASGYVAWVEEAFGEKAGLVEGYLSWTSGVADNAVYPVLFLQYLTSEALPFGRKMAFLTAANAGLTYVSYRGLEVVGAVASLVAAMELLPFAIMCVVGAFQIDPERFFKSADDMACLSSDGCVSARATDDWSAWSRSIAWAPLMNNIFWNINYFDTASAFAGEVKDPGRTWPRAMFFAVLLVVLNYLLPLLVAIGATSSSRQDWQEGYLAAAAAHIGGPWLGAWTVFAAALSNLALYQAEMSANAFTLMGMAQRGLVPAAFARRSPYGTPTCALLASAGIIVVMSFFPFMEIVEVLNLLYCFALALEFAAFLQLRQTKPHVPRPYRIPLNTCGCVLMLLPANVLLVVMIGLASRTSHAICGSVLVAGVLLYRFQHYGRRRGWWTFRESGEDKAR</sequence>
<feature type="transmembrane region" description="Helical" evidence="9">
    <location>
        <begin position="404"/>
        <end position="424"/>
    </location>
</feature>
<accession>A0A7S1G022</accession>
<evidence type="ECO:0000256" key="5">
    <source>
        <dbReference type="ARBA" id="ARBA00022989"/>
    </source>
</evidence>
<dbReference type="PANTHER" id="PTHR45826">
    <property type="entry name" value="POLYAMINE TRANSPORTER PUT1"/>
    <property type="match status" value="1"/>
</dbReference>
<keyword evidence="4 9" id="KW-0812">Transmembrane</keyword>
<feature type="transmembrane region" description="Helical" evidence="9">
    <location>
        <begin position="436"/>
        <end position="458"/>
    </location>
</feature>
<dbReference type="PANTHER" id="PTHR45826:SF2">
    <property type="entry name" value="AMINO ACID TRANSPORTER"/>
    <property type="match status" value="1"/>
</dbReference>
<feature type="region of interest" description="Disordered" evidence="8">
    <location>
        <begin position="1"/>
        <end position="46"/>
    </location>
</feature>
<evidence type="ECO:0000256" key="4">
    <source>
        <dbReference type="ARBA" id="ARBA00022692"/>
    </source>
</evidence>
<feature type="compositionally biased region" description="Basic and acidic residues" evidence="8">
    <location>
        <begin position="9"/>
        <end position="19"/>
    </location>
</feature>
<feature type="transmembrane region" description="Helical" evidence="9">
    <location>
        <begin position="380"/>
        <end position="398"/>
    </location>
</feature>
<dbReference type="PIRSF" id="PIRSF006060">
    <property type="entry name" value="AA_transporter"/>
    <property type="match status" value="1"/>
</dbReference>
<dbReference type="GO" id="GO:0005886">
    <property type="term" value="C:plasma membrane"/>
    <property type="evidence" value="ECO:0007669"/>
    <property type="project" value="UniProtKB-SubCell"/>
</dbReference>
<dbReference type="InterPro" id="IPR044566">
    <property type="entry name" value="RMV1-like"/>
</dbReference>
<dbReference type="Pfam" id="PF13520">
    <property type="entry name" value="AA_permease_2"/>
    <property type="match status" value="1"/>
</dbReference>
<evidence type="ECO:0000256" key="1">
    <source>
        <dbReference type="ARBA" id="ARBA00004651"/>
    </source>
</evidence>
<dbReference type="EMBL" id="HBFR01036248">
    <property type="protein sequence ID" value="CAD8899211.1"/>
    <property type="molecule type" value="Transcribed_RNA"/>
</dbReference>
<dbReference type="GO" id="GO:0015203">
    <property type="term" value="F:polyamine transmembrane transporter activity"/>
    <property type="evidence" value="ECO:0007669"/>
    <property type="project" value="UniProtKB-ARBA"/>
</dbReference>
<dbReference type="AlphaFoldDB" id="A0A7S1G022"/>
<evidence type="ECO:0000256" key="9">
    <source>
        <dbReference type="SAM" id="Phobius"/>
    </source>
</evidence>
<name>A0A7S1G022_9STRA</name>
<keyword evidence="3" id="KW-1003">Cell membrane</keyword>
<feature type="compositionally biased region" description="Low complexity" evidence="8">
    <location>
        <begin position="21"/>
        <end position="46"/>
    </location>
</feature>
<feature type="transmembrane region" description="Helical" evidence="9">
    <location>
        <begin position="283"/>
        <end position="305"/>
    </location>
</feature>
<keyword evidence="6 9" id="KW-0472">Membrane</keyword>
<keyword evidence="5 9" id="KW-1133">Transmembrane helix</keyword>
<feature type="transmembrane region" description="Helical" evidence="9">
    <location>
        <begin position="188"/>
        <end position="209"/>
    </location>
</feature>
<evidence type="ECO:0000313" key="10">
    <source>
        <dbReference type="EMBL" id="CAD8899211.1"/>
    </source>
</evidence>